<dbReference type="PANTHER" id="PTHR13056:SF0">
    <property type="entry name" value="VACUOLAR FUSION PROTEIN CCZ1 HOMOLOG-RELATED"/>
    <property type="match status" value="1"/>
</dbReference>
<accession>A0A8X8BI28</accession>
<evidence type="ECO:0000256" key="16">
    <source>
        <dbReference type="ARBA" id="ARBA00023180"/>
    </source>
</evidence>
<feature type="non-terminal residue" evidence="19">
    <location>
        <position position="1"/>
    </location>
</feature>
<evidence type="ECO:0000256" key="4">
    <source>
        <dbReference type="ARBA" id="ARBA00009753"/>
    </source>
</evidence>
<evidence type="ECO:0000256" key="7">
    <source>
        <dbReference type="ARBA" id="ARBA00022692"/>
    </source>
</evidence>
<dbReference type="FunFam" id="1.10.238.10:FF:000060">
    <property type="entry name" value="Parvalbumin, thymic"/>
    <property type="match status" value="1"/>
</dbReference>
<keyword evidence="7 17" id="KW-0812">Transmembrane</keyword>
<reference evidence="19 20" key="1">
    <citation type="journal article" date="2021" name="Cell">
        <title>Tracing the genetic footprints of vertebrate landing in non-teleost ray-finned fishes.</title>
        <authorList>
            <person name="Bi X."/>
            <person name="Wang K."/>
            <person name="Yang L."/>
            <person name="Pan H."/>
            <person name="Jiang H."/>
            <person name="Wei Q."/>
            <person name="Fang M."/>
            <person name="Yu H."/>
            <person name="Zhu C."/>
            <person name="Cai Y."/>
            <person name="He Y."/>
            <person name="Gan X."/>
            <person name="Zeng H."/>
            <person name="Yu D."/>
            <person name="Zhu Y."/>
            <person name="Jiang H."/>
            <person name="Qiu Q."/>
            <person name="Yang H."/>
            <person name="Zhang Y.E."/>
            <person name="Wang W."/>
            <person name="Zhu M."/>
            <person name="He S."/>
            <person name="Zhang G."/>
        </authorList>
    </citation>
    <scope>NUCLEOTIDE SEQUENCE [LARGE SCALE GENOMIC DNA]</scope>
    <source>
        <strain evidence="19">Bchr_013</strain>
    </source>
</reference>
<evidence type="ECO:0000313" key="19">
    <source>
        <dbReference type="EMBL" id="KAG2456086.1"/>
    </source>
</evidence>
<evidence type="ECO:0000256" key="9">
    <source>
        <dbReference type="ARBA" id="ARBA00022737"/>
    </source>
</evidence>
<dbReference type="PROSITE" id="PS00018">
    <property type="entry name" value="EF_HAND_1"/>
    <property type="match status" value="1"/>
</dbReference>
<feature type="non-terminal residue" evidence="19">
    <location>
        <position position="940"/>
    </location>
</feature>
<keyword evidence="14 17" id="KW-0472">Membrane</keyword>
<evidence type="ECO:0000256" key="17">
    <source>
        <dbReference type="SAM" id="Phobius"/>
    </source>
</evidence>
<comment type="subcellular location">
    <subcellularLocation>
        <location evidence="1">Golgi apparatus membrane</location>
        <topology evidence="1">Single-pass type II membrane protein</topology>
    </subcellularLocation>
</comment>
<name>A0A8X8BI28_POLSE</name>
<evidence type="ECO:0000256" key="2">
    <source>
        <dbReference type="ARBA" id="ARBA00005352"/>
    </source>
</evidence>
<dbReference type="PROSITE" id="PS50222">
    <property type="entry name" value="EF_HAND_2"/>
    <property type="match status" value="1"/>
</dbReference>
<dbReference type="PRINTS" id="PR01697">
    <property type="entry name" value="PARVALBUMIN"/>
</dbReference>
<keyword evidence="9" id="KW-0677">Repeat</keyword>
<evidence type="ECO:0000256" key="1">
    <source>
        <dbReference type="ARBA" id="ARBA00004323"/>
    </source>
</evidence>
<comment type="similarity">
    <text evidence="4">Belongs to the parvalbumin family.</text>
</comment>
<evidence type="ECO:0000256" key="11">
    <source>
        <dbReference type="ARBA" id="ARBA00022968"/>
    </source>
</evidence>
<evidence type="ECO:0000259" key="18">
    <source>
        <dbReference type="PROSITE" id="PS50222"/>
    </source>
</evidence>
<dbReference type="Gene3D" id="1.10.238.10">
    <property type="entry name" value="EF-hand"/>
    <property type="match status" value="1"/>
</dbReference>
<dbReference type="PANTHER" id="PTHR13056">
    <property type="entry name" value="VACUOLAR FUSION PROTEIN CCZ1 HOMOLOG-RELATED"/>
    <property type="match status" value="1"/>
</dbReference>
<dbReference type="InterPro" id="IPR011992">
    <property type="entry name" value="EF-hand-dom_pair"/>
</dbReference>
<comment type="similarity">
    <text evidence="3">Belongs to the glycosyltransferase 29 family.</text>
</comment>
<evidence type="ECO:0000256" key="8">
    <source>
        <dbReference type="ARBA" id="ARBA00022723"/>
    </source>
</evidence>
<evidence type="ECO:0000313" key="20">
    <source>
        <dbReference type="Proteomes" id="UP000886611"/>
    </source>
</evidence>
<dbReference type="InterPro" id="IPR018247">
    <property type="entry name" value="EF_Hand_1_Ca_BS"/>
</dbReference>
<dbReference type="GO" id="GO:0016192">
    <property type="term" value="P:vesicle-mediated transport"/>
    <property type="evidence" value="ECO:0007669"/>
    <property type="project" value="InterPro"/>
</dbReference>
<keyword evidence="8" id="KW-0479">Metal-binding</keyword>
<comment type="caution">
    <text evidence="19">The sequence shown here is derived from an EMBL/GenBank/DDBJ whole genome shotgun (WGS) entry which is preliminary data.</text>
</comment>
<dbReference type="InterPro" id="IPR043988">
    <property type="entry name" value="CCZ1/INTU_longin_2"/>
</dbReference>
<keyword evidence="11" id="KW-0735">Signal-anchor</keyword>
<keyword evidence="5" id="KW-0328">Glycosyltransferase</keyword>
<evidence type="ECO:0000256" key="15">
    <source>
        <dbReference type="ARBA" id="ARBA00023179"/>
    </source>
</evidence>
<dbReference type="InterPro" id="IPR001675">
    <property type="entry name" value="Glyco_trans_29"/>
</dbReference>
<dbReference type="AlphaFoldDB" id="A0A8X8BI28"/>
<dbReference type="SUPFAM" id="SSF47473">
    <property type="entry name" value="EF-hand"/>
    <property type="match status" value="1"/>
</dbReference>
<dbReference type="InterPro" id="IPR013176">
    <property type="entry name" value="Ccz1"/>
</dbReference>
<keyword evidence="12 17" id="KW-1133">Transmembrane helix</keyword>
<dbReference type="InterPro" id="IPR043989">
    <property type="entry name" value="CCZ1/INTU/HSP4_longin_3"/>
</dbReference>
<keyword evidence="20" id="KW-1185">Reference proteome</keyword>
<dbReference type="Pfam" id="PF13499">
    <property type="entry name" value="EF-hand_7"/>
    <property type="match status" value="1"/>
</dbReference>
<protein>
    <submittedName>
        <fullName evidence="19">CCZ1 protein</fullName>
    </submittedName>
</protein>
<keyword evidence="10" id="KW-0106">Calcium</keyword>
<evidence type="ECO:0000256" key="12">
    <source>
        <dbReference type="ARBA" id="ARBA00022989"/>
    </source>
</evidence>
<dbReference type="Pfam" id="PF19033">
    <property type="entry name" value="Intu_longin_3"/>
    <property type="match status" value="1"/>
</dbReference>
<dbReference type="InterPro" id="IPR038578">
    <property type="entry name" value="GT29-like_sf"/>
</dbReference>
<dbReference type="Pfam" id="PF19032">
    <property type="entry name" value="Intu_longin_2"/>
    <property type="match status" value="1"/>
</dbReference>
<dbReference type="CDD" id="cd16255">
    <property type="entry name" value="EFh_parvalbumin_beta"/>
    <property type="match status" value="1"/>
</dbReference>
<evidence type="ECO:0000256" key="3">
    <source>
        <dbReference type="ARBA" id="ARBA00006003"/>
    </source>
</evidence>
<dbReference type="Pfam" id="PF19031">
    <property type="entry name" value="Intu_longin_1"/>
    <property type="match status" value="1"/>
</dbReference>
<keyword evidence="16" id="KW-0325">Glycoprotein</keyword>
<evidence type="ECO:0000256" key="5">
    <source>
        <dbReference type="ARBA" id="ARBA00022676"/>
    </source>
</evidence>
<sequence>MRVYYLVIARQAEVFTVPQQHKYFSTKMSLTSILCPDDIANALKDCQAENSFNHKKFFQLCGMTKKSPKEIKEAFAILDNDRSGFIEEEELKFFLQRFSPGARVLTEAETKSFLAAADDDNDGKIGAAAHILTKTLCYFLDRISSHGPVLKVQPGKSMDCWGLHCMYARSIPSQAMIRRFRRLPVLMLVCALLLAGAVYHCVPNILWAPHFDRGKVEVHQYVVIKGMGPLKHQDDHRTPVIMPLGDEYGTDFTYTNGQKCTKEMERAARQTKWLGHAFIPTIPILQWDVHASKAEYERLLPYGSCYGYKDVPYSDVQEALVLLNSTANRHMFSDWHHVTYPSLPACIRCAVVGSGGILNGSRMGVAIDNHTYVFSPSDFFADPIPEKFKMLHPDFLRYLRNRFLKTGHWNDPFYRPSTGAVMLLTALHTCDQVDAYGFMTPDYARYSDHYYDRTRKKVVFVKNHDLQLEMNPRMASGSQEKLYGPSLLNFFIYNPKFGPREGEEEKKILFYHPSELEKNEKIRNVGLCEAIVQFTRCIFVFQVVKNPMIERPSKGGKPVLEYQEEEMLDSVYGAVLQQCYNMYKLFNGRFSKAMDEGGVALLRERLEKFFYRYLQALHLGSCDLLDVFGGISFFPLDKMTYLKIQSFVNQMEQSLNLVKYTAFLYNDQLIWSGLEQDDMRILYKYLTTSLFPRHSEPELAGRDSPMRSEMSGNLLHYGRFLTGPTNLKDPEAKFRFPKIYVNTENGYEELHLIVYKVSDHYMYIKFERDCDFKMSSARTQGHSWKLVKATAELTREFCEQLDNLVGPRLTLLASDICEHHNINRRTPGLEKEPHFKFIYFNHMNLAEKSTIHMRKTASVSLTSVHPDLMKILGDINSDFSRVDDDEEIIVKTMTDYWVVGKKSDQRELYVILNQKNANLIEVNGKQPVRQTAQYFHFPSA</sequence>
<dbReference type="GO" id="GO:0005509">
    <property type="term" value="F:calcium ion binding"/>
    <property type="evidence" value="ECO:0007669"/>
    <property type="project" value="InterPro"/>
</dbReference>
<keyword evidence="13" id="KW-0333">Golgi apparatus</keyword>
<dbReference type="GO" id="GO:0000139">
    <property type="term" value="C:Golgi membrane"/>
    <property type="evidence" value="ECO:0007669"/>
    <property type="project" value="UniProtKB-SubCell"/>
</dbReference>
<keyword evidence="6" id="KW-0808">Transferase</keyword>
<feature type="domain" description="EF-hand" evidence="18">
    <location>
        <begin position="66"/>
        <end position="101"/>
    </location>
</feature>
<comment type="similarity">
    <text evidence="2">Belongs to the CCZ1 family.</text>
</comment>
<dbReference type="Pfam" id="PF00777">
    <property type="entry name" value="Glyco_transf_29"/>
    <property type="match status" value="2"/>
</dbReference>
<evidence type="ECO:0000256" key="14">
    <source>
        <dbReference type="ARBA" id="ARBA00023136"/>
    </source>
</evidence>
<dbReference type="GO" id="GO:0035658">
    <property type="term" value="C:Mon1-Ccz1 complex"/>
    <property type="evidence" value="ECO:0007669"/>
    <property type="project" value="InterPro"/>
</dbReference>
<dbReference type="GO" id="GO:0008373">
    <property type="term" value="F:sialyltransferase activity"/>
    <property type="evidence" value="ECO:0007669"/>
    <property type="project" value="InterPro"/>
</dbReference>
<dbReference type="Gene3D" id="3.90.1480.20">
    <property type="entry name" value="Glycosyl transferase family 29"/>
    <property type="match status" value="2"/>
</dbReference>
<evidence type="ECO:0000256" key="6">
    <source>
        <dbReference type="ARBA" id="ARBA00022679"/>
    </source>
</evidence>
<dbReference type="InterPro" id="IPR043987">
    <property type="entry name" value="CCZ1/INTU/HSP4_longin_1"/>
</dbReference>
<gene>
    <name evidence="19" type="primary">Ccz1</name>
    <name evidence="19" type="ORF">GTO96_0007917</name>
</gene>
<evidence type="ECO:0000256" key="13">
    <source>
        <dbReference type="ARBA" id="ARBA00023034"/>
    </source>
</evidence>
<organism evidence="19 20">
    <name type="scientific">Polypterus senegalus</name>
    <name type="common">Senegal bichir</name>
    <dbReference type="NCBI Taxonomy" id="55291"/>
    <lineage>
        <taxon>Eukaryota</taxon>
        <taxon>Metazoa</taxon>
        <taxon>Chordata</taxon>
        <taxon>Craniata</taxon>
        <taxon>Vertebrata</taxon>
        <taxon>Euteleostomi</taxon>
        <taxon>Actinopterygii</taxon>
        <taxon>Polypteriformes</taxon>
        <taxon>Polypteridae</taxon>
        <taxon>Polypterus</taxon>
    </lineage>
</organism>
<keyword evidence="15" id="KW-0514">Muscle protein</keyword>
<dbReference type="EMBL" id="JAATIS010009265">
    <property type="protein sequence ID" value="KAG2456086.1"/>
    <property type="molecule type" value="Genomic_DNA"/>
</dbReference>
<dbReference type="InterPro" id="IPR002048">
    <property type="entry name" value="EF_hand_dom"/>
</dbReference>
<proteinExistence type="inferred from homology"/>
<dbReference type="SMART" id="SM00054">
    <property type="entry name" value="EFh"/>
    <property type="match status" value="1"/>
</dbReference>
<feature type="transmembrane region" description="Helical" evidence="17">
    <location>
        <begin position="185"/>
        <end position="207"/>
    </location>
</feature>
<evidence type="ECO:0000256" key="10">
    <source>
        <dbReference type="ARBA" id="ARBA00022837"/>
    </source>
</evidence>
<dbReference type="Proteomes" id="UP000886611">
    <property type="component" value="Unassembled WGS sequence"/>
</dbReference>